<name>A0A327JVU1_9HYPH</name>
<evidence type="ECO:0000313" key="2">
    <source>
        <dbReference type="Proteomes" id="UP000249299"/>
    </source>
</evidence>
<dbReference type="RefSeq" id="WP_111433181.1">
    <property type="nucleotide sequence ID" value="NZ_JACIGG010000004.1"/>
</dbReference>
<reference evidence="1 2" key="1">
    <citation type="submission" date="2017-07" db="EMBL/GenBank/DDBJ databases">
        <title>Draft Genome Sequences of Select Purple Nonsulfur Bacteria.</title>
        <authorList>
            <person name="Lasarre B."/>
            <person name="Mckinlay J.B."/>
        </authorList>
    </citation>
    <scope>NUCLEOTIDE SEQUENCE [LARGE SCALE GENOMIC DNA]</scope>
    <source>
        <strain evidence="1 2">DSM 11290</strain>
    </source>
</reference>
<protein>
    <submittedName>
        <fullName evidence="1">Uncharacterized protein</fullName>
    </submittedName>
</protein>
<keyword evidence="2" id="KW-1185">Reference proteome</keyword>
<proteinExistence type="predicted"/>
<dbReference type="AlphaFoldDB" id="A0A327JVU1"/>
<accession>A0A327JVU1</accession>
<sequence length="242" mass="27384">MFIVGECPRCAAANQTLDVLAHTRIQNIRVRSPVYISRLEFLTECRSCGYGSVYSVAAKFQNGYNQENLPGELEELLRQDRNVKDWGFEILSHIPLTSPEAAPSAIPNELEPFYNEASGCIANGYVHAACVMFRKLVDLATLREPLIDLIPEADRESFRANNSLKWRLRQIVNHQPVYERLIRTAEYIKVLGDKGAHIEELLTESDAKDAKAFADLFIQNVYFEAARAAEIEARHSDRLGSR</sequence>
<gene>
    <name evidence="1" type="ORF">CH339_04905</name>
</gene>
<dbReference type="Proteomes" id="UP000249299">
    <property type="component" value="Unassembled WGS sequence"/>
</dbReference>
<dbReference type="OrthoDB" id="4558460at2"/>
<evidence type="ECO:0000313" key="1">
    <source>
        <dbReference type="EMBL" id="RAI29042.1"/>
    </source>
</evidence>
<dbReference type="EMBL" id="NPEV01000006">
    <property type="protein sequence ID" value="RAI29042.1"/>
    <property type="molecule type" value="Genomic_DNA"/>
</dbReference>
<organism evidence="1 2">
    <name type="scientific">Rhodobium orientis</name>
    <dbReference type="NCBI Taxonomy" id="34017"/>
    <lineage>
        <taxon>Bacteria</taxon>
        <taxon>Pseudomonadati</taxon>
        <taxon>Pseudomonadota</taxon>
        <taxon>Alphaproteobacteria</taxon>
        <taxon>Hyphomicrobiales</taxon>
        <taxon>Rhodobiaceae</taxon>
        <taxon>Rhodobium</taxon>
    </lineage>
</organism>
<comment type="caution">
    <text evidence="1">The sequence shown here is derived from an EMBL/GenBank/DDBJ whole genome shotgun (WGS) entry which is preliminary data.</text>
</comment>